<comment type="caution">
    <text evidence="2">The sequence shown here is derived from an EMBL/GenBank/DDBJ whole genome shotgun (WGS) entry which is preliminary data.</text>
</comment>
<sequence length="149" mass="16647">MEAEVEEVKAEDTEEAAEVEEDTEEKAEVVEDTEEAAAVEEDMEEVAELAKEALEEFLATEADSFLSVTAAFVNEVKLFPVQLRDDRLSSPLKCSPTRGIIPSLMLQQTAVTTCALRSKPSKLFFRQSPFVQRMPESLVVKKRARVAHE</sequence>
<accession>A0A4Y2LCE5</accession>
<gene>
    <name evidence="2" type="ORF">AVEN_4133_1</name>
</gene>
<dbReference type="Proteomes" id="UP000499080">
    <property type="component" value="Unassembled WGS sequence"/>
</dbReference>
<feature type="compositionally biased region" description="Acidic residues" evidence="1">
    <location>
        <begin position="12"/>
        <end position="30"/>
    </location>
</feature>
<proteinExistence type="predicted"/>
<organism evidence="2 3">
    <name type="scientific">Araneus ventricosus</name>
    <name type="common">Orbweaver spider</name>
    <name type="synonym">Epeira ventricosa</name>
    <dbReference type="NCBI Taxonomy" id="182803"/>
    <lineage>
        <taxon>Eukaryota</taxon>
        <taxon>Metazoa</taxon>
        <taxon>Ecdysozoa</taxon>
        <taxon>Arthropoda</taxon>
        <taxon>Chelicerata</taxon>
        <taxon>Arachnida</taxon>
        <taxon>Araneae</taxon>
        <taxon>Araneomorphae</taxon>
        <taxon>Entelegynae</taxon>
        <taxon>Araneoidea</taxon>
        <taxon>Araneidae</taxon>
        <taxon>Araneus</taxon>
    </lineage>
</organism>
<feature type="compositionally biased region" description="Basic and acidic residues" evidence="1">
    <location>
        <begin position="1"/>
        <end position="11"/>
    </location>
</feature>
<evidence type="ECO:0000256" key="1">
    <source>
        <dbReference type="SAM" id="MobiDB-lite"/>
    </source>
</evidence>
<name>A0A4Y2LCE5_ARAVE</name>
<reference evidence="2 3" key="1">
    <citation type="journal article" date="2019" name="Sci. Rep.">
        <title>Orb-weaving spider Araneus ventricosus genome elucidates the spidroin gene catalogue.</title>
        <authorList>
            <person name="Kono N."/>
            <person name="Nakamura H."/>
            <person name="Ohtoshi R."/>
            <person name="Moran D.A.P."/>
            <person name="Shinohara A."/>
            <person name="Yoshida Y."/>
            <person name="Fujiwara M."/>
            <person name="Mori M."/>
            <person name="Tomita M."/>
            <person name="Arakawa K."/>
        </authorList>
    </citation>
    <scope>NUCLEOTIDE SEQUENCE [LARGE SCALE GENOMIC DNA]</scope>
</reference>
<dbReference type="EMBL" id="BGPR01005651">
    <property type="protein sequence ID" value="GBN12139.1"/>
    <property type="molecule type" value="Genomic_DNA"/>
</dbReference>
<protein>
    <submittedName>
        <fullName evidence="2">Uncharacterized protein</fullName>
    </submittedName>
</protein>
<keyword evidence="3" id="KW-1185">Reference proteome</keyword>
<dbReference type="AlphaFoldDB" id="A0A4Y2LCE5"/>
<evidence type="ECO:0000313" key="2">
    <source>
        <dbReference type="EMBL" id="GBN12139.1"/>
    </source>
</evidence>
<feature type="region of interest" description="Disordered" evidence="1">
    <location>
        <begin position="1"/>
        <end position="30"/>
    </location>
</feature>
<evidence type="ECO:0000313" key="3">
    <source>
        <dbReference type="Proteomes" id="UP000499080"/>
    </source>
</evidence>